<dbReference type="Pfam" id="PF02936">
    <property type="entry name" value="COX4"/>
    <property type="match status" value="1"/>
</dbReference>
<protein>
    <recommendedName>
        <fullName evidence="10">Cytochrome c oxidase subunit 4</fullName>
    </recommendedName>
</protein>
<dbReference type="PANTHER" id="PTHR10707">
    <property type="entry name" value="CYTOCHROME C OXIDASE SUBUNIT IV"/>
    <property type="match status" value="1"/>
</dbReference>
<dbReference type="GO" id="GO:0016491">
    <property type="term" value="F:oxidoreductase activity"/>
    <property type="evidence" value="ECO:0007669"/>
    <property type="project" value="UniProtKB-KW"/>
</dbReference>
<comment type="function">
    <text evidence="10">Component of the cytochrome c oxidase, the last enzyme in the mitochondrial electron transport chain which drives oxidative phosphorylation.</text>
</comment>
<comment type="similarity">
    <text evidence="2 10">Belongs to the cytochrome c oxidase IV family.</text>
</comment>
<comment type="pathway">
    <text evidence="10">Energy metabolism; oxidative phosphorylation.</text>
</comment>
<evidence type="ECO:0000256" key="2">
    <source>
        <dbReference type="ARBA" id="ARBA00008135"/>
    </source>
</evidence>
<keyword evidence="7" id="KW-0560">Oxidoreductase</keyword>
<keyword evidence="9 10" id="KW-0472">Membrane</keyword>
<dbReference type="AlphaFoldDB" id="A0AAW1D028"/>
<evidence type="ECO:0000256" key="9">
    <source>
        <dbReference type="ARBA" id="ARBA00023136"/>
    </source>
</evidence>
<dbReference type="Gene3D" id="1.10.442.10">
    <property type="entry name" value="Cytochrome c oxidase subunit IV"/>
    <property type="match status" value="1"/>
</dbReference>
<evidence type="ECO:0000256" key="1">
    <source>
        <dbReference type="ARBA" id="ARBA00004434"/>
    </source>
</evidence>
<dbReference type="EMBL" id="JAPXFL010000007">
    <property type="protein sequence ID" value="KAK9503600.1"/>
    <property type="molecule type" value="Genomic_DNA"/>
</dbReference>
<keyword evidence="5" id="KW-0809">Transit peptide</keyword>
<keyword evidence="8 10" id="KW-0496">Mitochondrion</keyword>
<gene>
    <name evidence="11" type="ORF">O3M35_010128</name>
</gene>
<keyword evidence="3 10" id="KW-0812">Transmembrane</keyword>
<dbReference type="FunFam" id="1.10.442.10:FF:000001">
    <property type="entry name" value="Cytochrome c oxidase subunit 4 isoform 1"/>
    <property type="match status" value="1"/>
</dbReference>
<dbReference type="GO" id="GO:0005743">
    <property type="term" value="C:mitochondrial inner membrane"/>
    <property type="evidence" value="ECO:0007669"/>
    <property type="project" value="UniProtKB-SubCell"/>
</dbReference>
<sequence>MSRLLVSPAFRSLFIARNYGSNVIAVSNIGNRDIVGYGINGTPSYEDREDFPLPAVRFRPNTPDILELRKKEKGDWKALSIAEKKALYRASFCQTFAEMNAPTGEWKAIIGGCLILGSLSVWIFLFFKLFVYNPELPETFSEERKRKQFRRMLDLRINPITGLSSKWDHEKDDWKK</sequence>
<evidence type="ECO:0000256" key="6">
    <source>
        <dbReference type="ARBA" id="ARBA00022989"/>
    </source>
</evidence>
<comment type="subunit">
    <text evidence="10">Component of the cytochrome c oxidase (complex IV, CIV), a multisubunit enzyme composed of 14 subunits.</text>
</comment>
<dbReference type="PRINTS" id="PR01873">
    <property type="entry name" value="CYTCOXIDASE4"/>
</dbReference>
<evidence type="ECO:0000256" key="7">
    <source>
        <dbReference type="ARBA" id="ARBA00023002"/>
    </source>
</evidence>
<evidence type="ECO:0000256" key="10">
    <source>
        <dbReference type="RuleBase" id="RU367145"/>
    </source>
</evidence>
<reference evidence="11 12" key="1">
    <citation type="submission" date="2022-12" db="EMBL/GenBank/DDBJ databases">
        <title>Chromosome-level genome assembly of true bugs.</title>
        <authorList>
            <person name="Ma L."/>
            <person name="Li H."/>
        </authorList>
    </citation>
    <scope>NUCLEOTIDE SEQUENCE [LARGE SCALE GENOMIC DNA]</scope>
    <source>
        <strain evidence="11">Lab_2022b</strain>
    </source>
</reference>
<dbReference type="SUPFAM" id="SSF81406">
    <property type="entry name" value="Mitochondrial cytochrome c oxidase subunit IV"/>
    <property type="match status" value="1"/>
</dbReference>
<dbReference type="GO" id="GO:0045277">
    <property type="term" value="C:respiratory chain complex IV"/>
    <property type="evidence" value="ECO:0007669"/>
    <property type="project" value="InterPro"/>
</dbReference>
<dbReference type="InterPro" id="IPR036639">
    <property type="entry name" value="Cyt_c_oxidase_su4_sf"/>
</dbReference>
<keyword evidence="6 10" id="KW-1133">Transmembrane helix</keyword>
<feature type="transmembrane region" description="Helical" evidence="10">
    <location>
        <begin position="108"/>
        <end position="131"/>
    </location>
</feature>
<evidence type="ECO:0000256" key="3">
    <source>
        <dbReference type="ARBA" id="ARBA00022692"/>
    </source>
</evidence>
<comment type="subcellular location">
    <subcellularLocation>
        <location evidence="1 10">Mitochondrion inner membrane</location>
        <topology evidence="1 10">Single-pass membrane protein</topology>
    </subcellularLocation>
</comment>
<name>A0AAW1D028_9HEMI</name>
<keyword evidence="12" id="KW-1185">Reference proteome</keyword>
<proteinExistence type="inferred from homology"/>
<evidence type="ECO:0000313" key="12">
    <source>
        <dbReference type="Proteomes" id="UP001461498"/>
    </source>
</evidence>
<dbReference type="CDD" id="cd00922">
    <property type="entry name" value="Cyt_c_Oxidase_IV"/>
    <property type="match status" value="1"/>
</dbReference>
<keyword evidence="4 10" id="KW-0999">Mitochondrion inner membrane</keyword>
<evidence type="ECO:0000313" key="11">
    <source>
        <dbReference type="EMBL" id="KAK9503600.1"/>
    </source>
</evidence>
<dbReference type="InterPro" id="IPR013288">
    <property type="entry name" value="Cyt_c_oxidase_su4"/>
</dbReference>
<organism evidence="11 12">
    <name type="scientific">Rhynocoris fuscipes</name>
    <dbReference type="NCBI Taxonomy" id="488301"/>
    <lineage>
        <taxon>Eukaryota</taxon>
        <taxon>Metazoa</taxon>
        <taxon>Ecdysozoa</taxon>
        <taxon>Arthropoda</taxon>
        <taxon>Hexapoda</taxon>
        <taxon>Insecta</taxon>
        <taxon>Pterygota</taxon>
        <taxon>Neoptera</taxon>
        <taxon>Paraneoptera</taxon>
        <taxon>Hemiptera</taxon>
        <taxon>Heteroptera</taxon>
        <taxon>Panheteroptera</taxon>
        <taxon>Cimicomorpha</taxon>
        <taxon>Reduviidae</taxon>
        <taxon>Harpactorinae</taxon>
        <taxon>Harpactorini</taxon>
        <taxon>Rhynocoris</taxon>
    </lineage>
</organism>
<evidence type="ECO:0000256" key="4">
    <source>
        <dbReference type="ARBA" id="ARBA00022792"/>
    </source>
</evidence>
<comment type="caution">
    <text evidence="11">The sequence shown here is derived from an EMBL/GenBank/DDBJ whole genome shotgun (WGS) entry which is preliminary data.</text>
</comment>
<dbReference type="Proteomes" id="UP001461498">
    <property type="component" value="Unassembled WGS sequence"/>
</dbReference>
<accession>A0AAW1D028</accession>
<dbReference type="GO" id="GO:0006123">
    <property type="term" value="P:mitochondrial electron transport, cytochrome c to oxygen"/>
    <property type="evidence" value="ECO:0007669"/>
    <property type="project" value="InterPro"/>
</dbReference>
<evidence type="ECO:0000256" key="5">
    <source>
        <dbReference type="ARBA" id="ARBA00022946"/>
    </source>
</evidence>
<dbReference type="InterPro" id="IPR004203">
    <property type="entry name" value="Cyt_c_oxidase_su4_fam"/>
</dbReference>
<dbReference type="PANTHER" id="PTHR10707:SF10">
    <property type="entry name" value="CYTOCHROME C OXIDASE SUBUNIT 4"/>
    <property type="match status" value="1"/>
</dbReference>
<evidence type="ECO:0000256" key="8">
    <source>
        <dbReference type="ARBA" id="ARBA00023128"/>
    </source>
</evidence>